<dbReference type="SUPFAM" id="SSF54427">
    <property type="entry name" value="NTF2-like"/>
    <property type="match status" value="1"/>
</dbReference>
<evidence type="ECO:0000313" key="2">
    <source>
        <dbReference type="EMBL" id="SDX80699.1"/>
    </source>
</evidence>
<dbReference type="Proteomes" id="UP000199079">
    <property type="component" value="Unassembled WGS sequence"/>
</dbReference>
<proteinExistence type="predicted"/>
<name>A0A1H3ERY9_9EURY</name>
<protein>
    <submittedName>
        <fullName evidence="2">Ketosteroid isomerase-related protein</fullName>
    </submittedName>
</protein>
<dbReference type="InterPro" id="IPR037401">
    <property type="entry name" value="SnoaL-like"/>
</dbReference>
<gene>
    <name evidence="2" type="ORF">SAMN05216564_101540</name>
</gene>
<keyword evidence="2" id="KW-0413">Isomerase</keyword>
<dbReference type="AlphaFoldDB" id="A0A1H3ERY9"/>
<dbReference type="Gene3D" id="3.10.450.50">
    <property type="match status" value="1"/>
</dbReference>
<sequence length="124" mass="14183">MGGHDARPDGTEPRNRARRYYEAIDAGDYATLRELLAPSFVHDRPDRTLEGRDRFVRFMREERPRTDTRHTIDGVYANGEDVAVRGRLLDDAGAELFAFVDVFEAVDDGTDEDVVFATLRTYTR</sequence>
<dbReference type="GeneID" id="43839723"/>
<evidence type="ECO:0000259" key="1">
    <source>
        <dbReference type="Pfam" id="PF12680"/>
    </source>
</evidence>
<organism evidence="2 3">
    <name type="scientific">Halopenitus persicus</name>
    <dbReference type="NCBI Taxonomy" id="1048396"/>
    <lineage>
        <taxon>Archaea</taxon>
        <taxon>Methanobacteriati</taxon>
        <taxon>Methanobacteriota</taxon>
        <taxon>Stenosarchaea group</taxon>
        <taxon>Halobacteria</taxon>
        <taxon>Halobacteriales</taxon>
        <taxon>Haloferacaceae</taxon>
        <taxon>Halopenitus</taxon>
    </lineage>
</organism>
<dbReference type="Pfam" id="PF12680">
    <property type="entry name" value="SnoaL_2"/>
    <property type="match status" value="1"/>
</dbReference>
<reference evidence="3" key="1">
    <citation type="submission" date="2016-10" db="EMBL/GenBank/DDBJ databases">
        <authorList>
            <person name="Varghese N."/>
            <person name="Submissions S."/>
        </authorList>
    </citation>
    <scope>NUCLEOTIDE SEQUENCE [LARGE SCALE GENOMIC DNA]</scope>
    <source>
        <strain evidence="3">DC30,IBRC 10041,KCTC 4046</strain>
    </source>
</reference>
<accession>A0A1H3ERY9</accession>
<evidence type="ECO:0000313" key="3">
    <source>
        <dbReference type="Proteomes" id="UP000199079"/>
    </source>
</evidence>
<dbReference type="OrthoDB" id="145984at2157"/>
<dbReference type="GO" id="GO:0016853">
    <property type="term" value="F:isomerase activity"/>
    <property type="evidence" value="ECO:0007669"/>
    <property type="project" value="UniProtKB-KW"/>
</dbReference>
<dbReference type="EMBL" id="FNPC01000001">
    <property type="protein sequence ID" value="SDX80699.1"/>
    <property type="molecule type" value="Genomic_DNA"/>
</dbReference>
<feature type="domain" description="SnoaL-like" evidence="1">
    <location>
        <begin position="17"/>
        <end position="109"/>
    </location>
</feature>
<dbReference type="RefSeq" id="WP_021074972.1">
    <property type="nucleotide sequence ID" value="NZ_FNPC01000001.1"/>
</dbReference>
<keyword evidence="3" id="KW-1185">Reference proteome</keyword>
<dbReference type="InterPro" id="IPR032710">
    <property type="entry name" value="NTF2-like_dom_sf"/>
</dbReference>